<dbReference type="Pfam" id="PF00694">
    <property type="entry name" value="Aconitase_C"/>
    <property type="match status" value="1"/>
</dbReference>
<keyword evidence="2" id="KW-0456">Lyase</keyword>
<dbReference type="AlphaFoldDB" id="A0A149VGV6"/>
<protein>
    <submittedName>
        <fullName evidence="2">Aconitate hydratase</fullName>
        <ecNumber evidence="2">4.2.1.3</ecNumber>
    </submittedName>
</protein>
<feature type="non-terminal residue" evidence="2">
    <location>
        <position position="1"/>
    </location>
</feature>
<dbReference type="SUPFAM" id="SSF52016">
    <property type="entry name" value="LeuD/IlvD-like"/>
    <property type="match status" value="1"/>
</dbReference>
<evidence type="ECO:0000313" key="3">
    <source>
        <dbReference type="Proteomes" id="UP000075538"/>
    </source>
</evidence>
<organism evidence="2 3">
    <name type="scientific">Acetobacter malorum</name>
    <dbReference type="NCBI Taxonomy" id="178901"/>
    <lineage>
        <taxon>Bacteria</taxon>
        <taxon>Pseudomonadati</taxon>
        <taxon>Pseudomonadota</taxon>
        <taxon>Alphaproteobacteria</taxon>
        <taxon>Acetobacterales</taxon>
        <taxon>Acetobacteraceae</taxon>
        <taxon>Acetobacter</taxon>
    </lineage>
</organism>
<reference evidence="2 3" key="1">
    <citation type="submission" date="2015-06" db="EMBL/GenBank/DDBJ databases">
        <title>Improved classification and identification of acetic acid bacteria using matrix-assisted laser desorption/ionization time-of-flight mass spectrometry; Gluconobacter nephelii and Gluconobacter uchimurae are later heterotypic synonyms of Gluconobacter japonicus and Gluconobacter oxydans, respectively.</title>
        <authorList>
            <person name="Li L."/>
            <person name="Cleenwerck I."/>
            <person name="De Vuyst L."/>
            <person name="Vandamme P."/>
        </authorList>
    </citation>
    <scope>NUCLEOTIDE SEQUENCE [LARGE SCALE GENOMIC DNA]</scope>
    <source>
        <strain evidence="2 3">LMG 1604</strain>
    </source>
</reference>
<accession>A0A149VGV6</accession>
<gene>
    <name evidence="2" type="ORF">AD953_02230</name>
</gene>
<dbReference type="InterPro" id="IPR000573">
    <property type="entry name" value="AconitaseA/IPMdHydase_ssu_swvl"/>
</dbReference>
<dbReference type="Gene3D" id="3.20.19.10">
    <property type="entry name" value="Aconitase, domain 4"/>
    <property type="match status" value="1"/>
</dbReference>
<proteinExistence type="predicted"/>
<feature type="domain" description="Aconitase A/isopropylmalate dehydratase small subunit swivel" evidence="1">
    <location>
        <begin position="5"/>
        <end position="87"/>
    </location>
</feature>
<evidence type="ECO:0000313" key="2">
    <source>
        <dbReference type="EMBL" id="KXV79427.1"/>
    </source>
</evidence>
<sequence>PGTEGGLSKHFPDGKEGAIYDVAMEYKKEGTPLVVFGGKEYGMGSSRDWAAKGTLLLGIKAVIAESFERIHRSNLVGMGVLPLLFKDGVTRQTLNLKGDETITINGLEKITPRMDVTMTITRADGSTQDVELLCRVDTLDEVEYYRHGGILQYVLRGMTKAA</sequence>
<dbReference type="EC" id="4.2.1.3" evidence="2"/>
<dbReference type="PANTHER" id="PTHR11670">
    <property type="entry name" value="ACONITASE/IRON-RESPONSIVE ELEMENT FAMILY MEMBER"/>
    <property type="match status" value="1"/>
</dbReference>
<dbReference type="PATRIC" id="fig|178901.15.peg.2313"/>
<comment type="caution">
    <text evidence="2">The sequence shown here is derived from an EMBL/GenBank/DDBJ whole genome shotgun (WGS) entry which is preliminary data.</text>
</comment>
<dbReference type="Proteomes" id="UP000075538">
    <property type="component" value="Unassembled WGS sequence"/>
</dbReference>
<dbReference type="EMBL" id="LHZZ01000297">
    <property type="protein sequence ID" value="KXV79427.1"/>
    <property type="molecule type" value="Genomic_DNA"/>
</dbReference>
<dbReference type="InterPro" id="IPR006249">
    <property type="entry name" value="Aconitase/IRP2"/>
</dbReference>
<dbReference type="InterPro" id="IPR015928">
    <property type="entry name" value="Aconitase/3IPM_dehydase_swvl"/>
</dbReference>
<evidence type="ECO:0000259" key="1">
    <source>
        <dbReference type="Pfam" id="PF00694"/>
    </source>
</evidence>
<name>A0A149VGV6_9PROT</name>
<dbReference type="GO" id="GO:0003994">
    <property type="term" value="F:aconitate hydratase activity"/>
    <property type="evidence" value="ECO:0007669"/>
    <property type="project" value="UniProtKB-EC"/>
</dbReference>